<dbReference type="Proteomes" id="UP000253919">
    <property type="component" value="Unassembled WGS sequence"/>
</dbReference>
<dbReference type="EC" id="2.7.13.3" evidence="2"/>
<comment type="catalytic activity">
    <reaction evidence="1">
        <text>ATP + protein L-histidine = ADP + protein N-phospho-L-histidine.</text>
        <dbReference type="EC" id="2.7.13.3"/>
    </reaction>
</comment>
<protein>
    <recommendedName>
        <fullName evidence="2">histidine kinase</fullName>
        <ecNumber evidence="2">2.7.13.3</ecNumber>
    </recommendedName>
</protein>
<sequence>MIHDFVDNEFLESSQVVLRKKRIDIVQKLTNVLENYQQQADLLAKVFILKTSGHPIYLYLDEMKFMQAINNLISNAIKFTNDNGQITVSIEEQAGFVIIQVADNGIGIPERFQKCLFDKFTKARRRGIRGEKTTGLGMSIIKLIVELHHGTIWFESEENKGSTFFVQVPMDIY</sequence>
<dbReference type="InterPro" id="IPR005467">
    <property type="entry name" value="His_kinase_dom"/>
</dbReference>
<dbReference type="PANTHER" id="PTHR43547">
    <property type="entry name" value="TWO-COMPONENT HISTIDINE KINASE"/>
    <property type="match status" value="1"/>
</dbReference>
<dbReference type="InterPro" id="IPR004358">
    <property type="entry name" value="Sig_transdc_His_kin-like_C"/>
</dbReference>
<dbReference type="PROSITE" id="PS50109">
    <property type="entry name" value="HIS_KIN"/>
    <property type="match status" value="1"/>
</dbReference>
<gene>
    <name evidence="7" type="ORF">AHMF7616_02240</name>
</gene>
<dbReference type="SUPFAM" id="SSF55874">
    <property type="entry name" value="ATPase domain of HSP90 chaperone/DNA topoisomerase II/histidine kinase"/>
    <property type="match status" value="1"/>
</dbReference>
<dbReference type="GO" id="GO:0000155">
    <property type="term" value="F:phosphorelay sensor kinase activity"/>
    <property type="evidence" value="ECO:0007669"/>
    <property type="project" value="TreeGrafter"/>
</dbReference>
<organism evidence="7 8">
    <name type="scientific">Adhaeribacter pallidiroseus</name>
    <dbReference type="NCBI Taxonomy" id="2072847"/>
    <lineage>
        <taxon>Bacteria</taxon>
        <taxon>Pseudomonadati</taxon>
        <taxon>Bacteroidota</taxon>
        <taxon>Cytophagia</taxon>
        <taxon>Cytophagales</taxon>
        <taxon>Hymenobacteraceae</taxon>
        <taxon>Adhaeribacter</taxon>
    </lineage>
</organism>
<dbReference type="Gene3D" id="3.30.565.10">
    <property type="entry name" value="Histidine kinase-like ATPase, C-terminal domain"/>
    <property type="match status" value="1"/>
</dbReference>
<evidence type="ECO:0000313" key="7">
    <source>
        <dbReference type="EMBL" id="RDC63635.1"/>
    </source>
</evidence>
<evidence type="ECO:0000256" key="3">
    <source>
        <dbReference type="ARBA" id="ARBA00022553"/>
    </source>
</evidence>
<dbReference type="EMBL" id="QASA01000001">
    <property type="protein sequence ID" value="RDC63635.1"/>
    <property type="molecule type" value="Genomic_DNA"/>
</dbReference>
<evidence type="ECO:0000259" key="6">
    <source>
        <dbReference type="PROSITE" id="PS50109"/>
    </source>
</evidence>
<evidence type="ECO:0000256" key="4">
    <source>
        <dbReference type="ARBA" id="ARBA00022679"/>
    </source>
</evidence>
<dbReference type="PRINTS" id="PR00344">
    <property type="entry name" value="BCTRLSENSOR"/>
</dbReference>
<keyword evidence="5 7" id="KW-0418">Kinase</keyword>
<keyword evidence="4 7" id="KW-0808">Transferase</keyword>
<evidence type="ECO:0000313" key="8">
    <source>
        <dbReference type="Proteomes" id="UP000253919"/>
    </source>
</evidence>
<dbReference type="FunFam" id="3.30.565.10:FF:000006">
    <property type="entry name" value="Sensor histidine kinase WalK"/>
    <property type="match status" value="1"/>
</dbReference>
<evidence type="ECO:0000256" key="1">
    <source>
        <dbReference type="ARBA" id="ARBA00000085"/>
    </source>
</evidence>
<dbReference type="CDD" id="cd00075">
    <property type="entry name" value="HATPase"/>
    <property type="match status" value="1"/>
</dbReference>
<dbReference type="InterPro" id="IPR003594">
    <property type="entry name" value="HATPase_dom"/>
</dbReference>
<accession>A0A369QJ52</accession>
<dbReference type="PANTHER" id="PTHR43547:SF2">
    <property type="entry name" value="HYBRID SIGNAL TRANSDUCTION HISTIDINE KINASE C"/>
    <property type="match status" value="1"/>
</dbReference>
<dbReference type="InterPro" id="IPR036890">
    <property type="entry name" value="HATPase_C_sf"/>
</dbReference>
<feature type="domain" description="Histidine kinase" evidence="6">
    <location>
        <begin position="1"/>
        <end position="172"/>
    </location>
</feature>
<reference evidence="7 8" key="1">
    <citation type="submission" date="2018-04" db="EMBL/GenBank/DDBJ databases">
        <title>Adhaeribacter sp. HMF7616 genome sequencing and assembly.</title>
        <authorList>
            <person name="Kang H."/>
            <person name="Kang J."/>
            <person name="Cha I."/>
            <person name="Kim H."/>
            <person name="Joh K."/>
        </authorList>
    </citation>
    <scope>NUCLEOTIDE SEQUENCE [LARGE SCALE GENOMIC DNA]</scope>
    <source>
        <strain evidence="7 8">HMF7616</strain>
    </source>
</reference>
<dbReference type="AlphaFoldDB" id="A0A369QJ52"/>
<evidence type="ECO:0000256" key="5">
    <source>
        <dbReference type="ARBA" id="ARBA00022777"/>
    </source>
</evidence>
<evidence type="ECO:0000256" key="2">
    <source>
        <dbReference type="ARBA" id="ARBA00012438"/>
    </source>
</evidence>
<proteinExistence type="predicted"/>
<dbReference type="SMART" id="SM00387">
    <property type="entry name" value="HATPase_c"/>
    <property type="match status" value="1"/>
</dbReference>
<keyword evidence="3" id="KW-0597">Phosphoprotein</keyword>
<name>A0A369QJ52_9BACT</name>
<dbReference type="Pfam" id="PF02518">
    <property type="entry name" value="HATPase_c"/>
    <property type="match status" value="1"/>
</dbReference>
<comment type="caution">
    <text evidence="7">The sequence shown here is derived from an EMBL/GenBank/DDBJ whole genome shotgun (WGS) entry which is preliminary data.</text>
</comment>
<keyword evidence="8" id="KW-1185">Reference proteome</keyword>